<dbReference type="EMBL" id="JACIVA010000060">
    <property type="protein sequence ID" value="MBB1098373.1"/>
    <property type="molecule type" value="Genomic_DNA"/>
</dbReference>
<gene>
    <name evidence="2" type="ORF">H5S09_10595</name>
</gene>
<feature type="transmembrane region" description="Helical" evidence="1">
    <location>
        <begin position="38"/>
        <end position="58"/>
    </location>
</feature>
<keyword evidence="1" id="KW-0472">Membrane</keyword>
<sequence>MFTSSMFTGTFSILVLWLIVDIFWILSRPKDIVMRRICAWINIVAIIGGFSVFYGVTHLGSANIVPWFICLNWINVIAAGFQFYFGYRRQTN</sequence>
<organism evidence="2 3">
    <name type="scientific">Limosilactobacillus rudii</name>
    <dbReference type="NCBI Taxonomy" id="2759755"/>
    <lineage>
        <taxon>Bacteria</taxon>
        <taxon>Bacillati</taxon>
        <taxon>Bacillota</taxon>
        <taxon>Bacilli</taxon>
        <taxon>Lactobacillales</taxon>
        <taxon>Lactobacillaceae</taxon>
        <taxon>Limosilactobacillus</taxon>
    </lineage>
</organism>
<name>A0A7W3YNP2_9LACO</name>
<accession>A0A7W3YNP2</accession>
<keyword evidence="1" id="KW-0812">Transmembrane</keyword>
<evidence type="ECO:0000256" key="1">
    <source>
        <dbReference type="SAM" id="Phobius"/>
    </source>
</evidence>
<feature type="transmembrane region" description="Helical" evidence="1">
    <location>
        <begin position="6"/>
        <end position="26"/>
    </location>
</feature>
<feature type="transmembrane region" description="Helical" evidence="1">
    <location>
        <begin position="64"/>
        <end position="87"/>
    </location>
</feature>
<keyword evidence="1" id="KW-1133">Transmembrane helix</keyword>
<dbReference type="RefSeq" id="WP_182597081.1">
    <property type="nucleotide sequence ID" value="NZ_JACIVA010000060.1"/>
</dbReference>
<proteinExistence type="predicted"/>
<dbReference type="AlphaFoldDB" id="A0A7W3YNP2"/>
<protein>
    <submittedName>
        <fullName evidence="2">Uncharacterized protein</fullName>
    </submittedName>
</protein>
<reference evidence="2 3" key="1">
    <citation type="submission" date="2020-07" db="EMBL/GenBank/DDBJ databases">
        <title>Description of Limosilactobacillus balticus sp. nov., Limosilactobacillus agrestis sp. nov., Limosilactobacillus albertensis sp. nov., Limosilactobacillus rudii sp. nov., Limosilactobacillus fastidiosus sp. nov., five novel Limosilactobacillus species isolated from the vertebrate gastrointestinal tract, and proposal of 6 subspecies of Limosilactobacillus reuteri adapted to the gastrointestinal tract of specific vertebrate hosts.</title>
        <authorList>
            <person name="Li F."/>
            <person name="Cheng C."/>
            <person name="Zheng J."/>
            <person name="Quevedo R.M."/>
            <person name="Li J."/>
            <person name="Roos S."/>
            <person name="Gaenzle M.G."/>
            <person name="Walter J."/>
        </authorList>
    </citation>
    <scope>NUCLEOTIDE SEQUENCE [LARGE SCALE GENOMIC DNA]</scope>
    <source>
        <strain evidence="2 3">STM2_1</strain>
    </source>
</reference>
<evidence type="ECO:0000313" key="2">
    <source>
        <dbReference type="EMBL" id="MBB1098373.1"/>
    </source>
</evidence>
<keyword evidence="3" id="KW-1185">Reference proteome</keyword>
<evidence type="ECO:0000313" key="3">
    <source>
        <dbReference type="Proteomes" id="UP000517106"/>
    </source>
</evidence>
<comment type="caution">
    <text evidence="2">The sequence shown here is derived from an EMBL/GenBank/DDBJ whole genome shotgun (WGS) entry which is preliminary data.</text>
</comment>
<dbReference type="Proteomes" id="UP000517106">
    <property type="component" value="Unassembled WGS sequence"/>
</dbReference>